<comment type="caution">
    <text evidence="3">The sequence shown here is derived from an EMBL/GenBank/DDBJ whole genome shotgun (WGS) entry which is preliminary data.</text>
</comment>
<reference evidence="3" key="1">
    <citation type="journal article" date="2023" name="bioRxiv">
        <title>Improved chromosome-level genome assembly for marigold (Tagetes erecta).</title>
        <authorList>
            <person name="Jiang F."/>
            <person name="Yuan L."/>
            <person name="Wang S."/>
            <person name="Wang H."/>
            <person name="Xu D."/>
            <person name="Wang A."/>
            <person name="Fan W."/>
        </authorList>
    </citation>
    <scope>NUCLEOTIDE SEQUENCE</scope>
    <source>
        <strain evidence="3">WSJ</strain>
        <tissue evidence="3">Leaf</tissue>
    </source>
</reference>
<dbReference type="PANTHER" id="PTHR34937">
    <property type="entry name" value="OS08G0559800 PROTEIN"/>
    <property type="match status" value="1"/>
</dbReference>
<feature type="coiled-coil region" evidence="1">
    <location>
        <begin position="463"/>
        <end position="627"/>
    </location>
</feature>
<dbReference type="Gene3D" id="1.20.5.340">
    <property type="match status" value="1"/>
</dbReference>
<feature type="region of interest" description="Disordered" evidence="2">
    <location>
        <begin position="1"/>
        <end position="33"/>
    </location>
</feature>
<dbReference type="InterPro" id="IPR040300">
    <property type="entry name" value="At3g49055-like"/>
</dbReference>
<feature type="coiled-coil region" evidence="1">
    <location>
        <begin position="84"/>
        <end position="132"/>
    </location>
</feature>
<keyword evidence="4" id="KW-1185">Reference proteome</keyword>
<evidence type="ECO:0000256" key="2">
    <source>
        <dbReference type="SAM" id="MobiDB-lite"/>
    </source>
</evidence>
<evidence type="ECO:0000313" key="4">
    <source>
        <dbReference type="Proteomes" id="UP001229421"/>
    </source>
</evidence>
<evidence type="ECO:0000313" key="3">
    <source>
        <dbReference type="EMBL" id="KAK1438176.1"/>
    </source>
</evidence>
<accession>A0AAD8LFQ0</accession>
<evidence type="ECO:0008006" key="5">
    <source>
        <dbReference type="Google" id="ProtNLM"/>
    </source>
</evidence>
<dbReference type="AlphaFoldDB" id="A0AAD8LFQ0"/>
<evidence type="ECO:0000256" key="1">
    <source>
        <dbReference type="SAM" id="Coils"/>
    </source>
</evidence>
<dbReference type="EMBL" id="JAUHHV010000001">
    <property type="protein sequence ID" value="KAK1438176.1"/>
    <property type="molecule type" value="Genomic_DNA"/>
</dbReference>
<protein>
    <recommendedName>
        <fullName evidence="5">Paramyosin</fullName>
    </recommendedName>
</protein>
<organism evidence="3 4">
    <name type="scientific">Tagetes erecta</name>
    <name type="common">African marigold</name>
    <dbReference type="NCBI Taxonomy" id="13708"/>
    <lineage>
        <taxon>Eukaryota</taxon>
        <taxon>Viridiplantae</taxon>
        <taxon>Streptophyta</taxon>
        <taxon>Embryophyta</taxon>
        <taxon>Tracheophyta</taxon>
        <taxon>Spermatophyta</taxon>
        <taxon>Magnoliopsida</taxon>
        <taxon>eudicotyledons</taxon>
        <taxon>Gunneridae</taxon>
        <taxon>Pentapetalae</taxon>
        <taxon>asterids</taxon>
        <taxon>campanulids</taxon>
        <taxon>Asterales</taxon>
        <taxon>Asteraceae</taxon>
        <taxon>Asteroideae</taxon>
        <taxon>Heliantheae alliance</taxon>
        <taxon>Tageteae</taxon>
        <taxon>Tagetes</taxon>
    </lineage>
</organism>
<feature type="compositionally biased region" description="Acidic residues" evidence="2">
    <location>
        <begin position="1"/>
        <end position="21"/>
    </location>
</feature>
<dbReference type="PANTHER" id="PTHR34937:SF4">
    <property type="entry name" value="PARAMYOSIN"/>
    <property type="match status" value="1"/>
</dbReference>
<feature type="compositionally biased region" description="Polar residues" evidence="2">
    <location>
        <begin position="660"/>
        <end position="670"/>
    </location>
</feature>
<sequence>MAGEGEEDNNAVLSDVEEEDIPPAMVINTSSSSTEDVSIEKFRELVTELDRERKAREAAEISKSELQTSFNRLKVLAHETIKKRDEITRQRDEVSRSNDELSAKLVETVKERDEMKKQRDDFVKQLEELVKVKDASRSEIETAAQMLVTGIDKVSGKVSKYKNFIAGGLPRSQKYTGLPAVAYGVIKRSNEIVEELLKQIESATKSMNEAREQVDQRNYEIAIEVSQLESTISELREDVLKKDAVIEGLENSIAEKDGRMMKLETEVLTMRDLVGNCDVKLKNLELQIDSQRPLLVDQLNHVSRLHEQLCSVIKILDDGKKDQLVLSDSMFLPQETDVEENIRACLAGLESVSELSSIVHEKTKDLVFERNQEVKRLNDSVTQLMKEKEHIGSLLRSALSRRMSADMSSKTNELFRVAENGLKEAGIDYKFSDHTNTKTDSASDSDNKDDEIYTLAGALENIIKQSQIEIIELKHTIDELREETRLLKENAEAQTKELMQKREQVEKLKEKERVANENVEGLMMDIAAAEEEITRWKAAAQQEAEAGRAIEQEYIAQLSTVRQELEEAKLAVIESEKKLKFKEETAAAAMAARDAAEKSLRLADSRAARLRERVEELTSQLEKLDTRESQSGQSRARYACWPWQWLGLNFVGSHVHMQKPDSQPHSSNEMELSEPLI</sequence>
<name>A0AAD8LFQ0_TARER</name>
<feature type="coiled-coil region" evidence="1">
    <location>
        <begin position="186"/>
        <end position="213"/>
    </location>
</feature>
<feature type="region of interest" description="Disordered" evidence="2">
    <location>
        <begin position="657"/>
        <end position="677"/>
    </location>
</feature>
<gene>
    <name evidence="3" type="ORF">QVD17_03981</name>
</gene>
<dbReference type="Proteomes" id="UP001229421">
    <property type="component" value="Unassembled WGS sequence"/>
</dbReference>
<proteinExistence type="predicted"/>
<keyword evidence="1" id="KW-0175">Coiled coil</keyword>